<keyword evidence="4" id="KW-0804">Transcription</keyword>
<proteinExistence type="predicted"/>
<evidence type="ECO:0000256" key="3">
    <source>
        <dbReference type="ARBA" id="ARBA00023125"/>
    </source>
</evidence>
<evidence type="ECO:0000259" key="7">
    <source>
        <dbReference type="PROSITE" id="PS50977"/>
    </source>
</evidence>
<dbReference type="PANTHER" id="PTHR30055">
    <property type="entry name" value="HTH-TYPE TRANSCRIPTIONAL REGULATOR RUTR"/>
    <property type="match status" value="1"/>
</dbReference>
<evidence type="ECO:0000313" key="9">
    <source>
        <dbReference type="Proteomes" id="UP000721954"/>
    </source>
</evidence>
<dbReference type="InterPro" id="IPR004111">
    <property type="entry name" value="Repressor_TetR_C"/>
</dbReference>
<dbReference type="Pfam" id="PF02909">
    <property type="entry name" value="TetR_C_1"/>
    <property type="match status" value="1"/>
</dbReference>
<accession>A0ABS3Y5Q5</accession>
<gene>
    <name evidence="8" type="ORF">JW613_32410</name>
</gene>
<dbReference type="Gene3D" id="1.10.357.10">
    <property type="entry name" value="Tetracycline Repressor, domain 2"/>
    <property type="match status" value="1"/>
</dbReference>
<evidence type="ECO:0000256" key="4">
    <source>
        <dbReference type="ARBA" id="ARBA00023163"/>
    </source>
</evidence>
<evidence type="ECO:0000256" key="6">
    <source>
        <dbReference type="SAM" id="MobiDB-lite"/>
    </source>
</evidence>
<dbReference type="InterPro" id="IPR001647">
    <property type="entry name" value="HTH_TetR"/>
</dbReference>
<keyword evidence="3 5" id="KW-0238">DNA-binding</keyword>
<dbReference type="InterPro" id="IPR036271">
    <property type="entry name" value="Tet_transcr_reg_TetR-rel_C_sf"/>
</dbReference>
<dbReference type="EMBL" id="JAFFZM010000031">
    <property type="protein sequence ID" value="MBO8202945.1"/>
    <property type="molecule type" value="Genomic_DNA"/>
</dbReference>
<dbReference type="InterPro" id="IPR009057">
    <property type="entry name" value="Homeodomain-like_sf"/>
</dbReference>
<protein>
    <submittedName>
        <fullName evidence="8">TetR/AcrR family transcriptional regulator C-terminal domain-containing protein</fullName>
    </submittedName>
</protein>
<organism evidence="8 9">
    <name type="scientific">Streptomyces smyrnaeus</name>
    <dbReference type="NCBI Taxonomy" id="1387713"/>
    <lineage>
        <taxon>Bacteria</taxon>
        <taxon>Bacillati</taxon>
        <taxon>Actinomycetota</taxon>
        <taxon>Actinomycetes</taxon>
        <taxon>Kitasatosporales</taxon>
        <taxon>Streptomycetaceae</taxon>
        <taxon>Streptomyces</taxon>
    </lineage>
</organism>
<dbReference type="PRINTS" id="PR00455">
    <property type="entry name" value="HTHTETR"/>
</dbReference>
<dbReference type="PRINTS" id="PR00400">
    <property type="entry name" value="TETREPRESSOR"/>
</dbReference>
<keyword evidence="9" id="KW-1185">Reference proteome</keyword>
<dbReference type="PANTHER" id="PTHR30055:SF151">
    <property type="entry name" value="TRANSCRIPTIONAL REGULATORY PROTEIN"/>
    <property type="match status" value="1"/>
</dbReference>
<comment type="caution">
    <text evidence="8">The sequence shown here is derived from an EMBL/GenBank/DDBJ whole genome shotgun (WGS) entry which is preliminary data.</text>
</comment>
<dbReference type="Pfam" id="PF00440">
    <property type="entry name" value="TetR_N"/>
    <property type="match status" value="1"/>
</dbReference>
<keyword evidence="2" id="KW-0805">Transcription regulation</keyword>
<feature type="region of interest" description="Disordered" evidence="6">
    <location>
        <begin position="1"/>
        <end position="32"/>
    </location>
</feature>
<keyword evidence="1" id="KW-0678">Repressor</keyword>
<dbReference type="PROSITE" id="PS50977">
    <property type="entry name" value="HTH_TETR_2"/>
    <property type="match status" value="1"/>
</dbReference>
<evidence type="ECO:0000256" key="1">
    <source>
        <dbReference type="ARBA" id="ARBA00022491"/>
    </source>
</evidence>
<name>A0ABS3Y5Q5_9ACTN</name>
<sequence length="250" mass="27409">MKREPTKQAPEAPGEQGKPGRPGRRTAAPRLDRTQVAETGLRLLNETGLEGLSLRRIANELNVKAPALYWHFAGKQALLDEMATVMTRELGDLADSLSGKASWDEWFAESLRLLRRTLLRYRDGAKVFSGTRLTTTEHAAGQERYLRMMTEAGFTVNAAARAYVTAFTYTIGFVIEEQAVQPFPDERALGYDPAERAARMAAYPLAAQVSADLFTDYEARFEEGLRALLAGLRATILAENATTPGGEGAG</sequence>
<dbReference type="SUPFAM" id="SSF46689">
    <property type="entry name" value="Homeodomain-like"/>
    <property type="match status" value="1"/>
</dbReference>
<feature type="domain" description="HTH tetR-type" evidence="7">
    <location>
        <begin position="30"/>
        <end position="90"/>
    </location>
</feature>
<dbReference type="InterPro" id="IPR003012">
    <property type="entry name" value="Tet_transcr_reg_TetR"/>
</dbReference>
<evidence type="ECO:0000313" key="8">
    <source>
        <dbReference type="EMBL" id="MBO8202945.1"/>
    </source>
</evidence>
<evidence type="ECO:0000256" key="5">
    <source>
        <dbReference type="PROSITE-ProRule" id="PRU00335"/>
    </source>
</evidence>
<dbReference type="SUPFAM" id="SSF48498">
    <property type="entry name" value="Tetracyclin repressor-like, C-terminal domain"/>
    <property type="match status" value="1"/>
</dbReference>
<evidence type="ECO:0000256" key="2">
    <source>
        <dbReference type="ARBA" id="ARBA00023015"/>
    </source>
</evidence>
<dbReference type="InterPro" id="IPR050109">
    <property type="entry name" value="HTH-type_TetR-like_transc_reg"/>
</dbReference>
<dbReference type="Gene3D" id="1.10.10.60">
    <property type="entry name" value="Homeodomain-like"/>
    <property type="match status" value="1"/>
</dbReference>
<dbReference type="Proteomes" id="UP000721954">
    <property type="component" value="Unassembled WGS sequence"/>
</dbReference>
<feature type="DNA-binding region" description="H-T-H motif" evidence="5">
    <location>
        <begin position="53"/>
        <end position="72"/>
    </location>
</feature>
<reference evidence="8 9" key="1">
    <citation type="submission" date="2021-02" db="EMBL/GenBank/DDBJ databases">
        <title>Streptomyces spirodelae sp. nov., isolated from duckweed.</title>
        <authorList>
            <person name="Saimee Y."/>
            <person name="Duangmal K."/>
        </authorList>
    </citation>
    <scope>NUCLEOTIDE SEQUENCE [LARGE SCALE GENOMIC DNA]</scope>
    <source>
        <strain evidence="8 9">DSM 42105</strain>
    </source>
</reference>